<feature type="binding site" evidence="5">
    <location>
        <position position="545"/>
    </location>
    <ligand>
        <name>Fe cation</name>
        <dbReference type="ChEBI" id="CHEBI:24875"/>
        <note>catalytic</note>
    </ligand>
</feature>
<evidence type="ECO:0008006" key="8">
    <source>
        <dbReference type="Google" id="ProtNLM"/>
    </source>
</evidence>
<dbReference type="OMA" id="WHIGDYN"/>
<organism evidence="6 7">
    <name type="scientific">Endocarpon pusillum (strain Z07020 / HMAS-L-300199)</name>
    <name type="common">Lichen-forming fungus</name>
    <dbReference type="NCBI Taxonomy" id="1263415"/>
    <lineage>
        <taxon>Eukaryota</taxon>
        <taxon>Fungi</taxon>
        <taxon>Dikarya</taxon>
        <taxon>Ascomycota</taxon>
        <taxon>Pezizomycotina</taxon>
        <taxon>Eurotiomycetes</taxon>
        <taxon>Chaetothyriomycetidae</taxon>
        <taxon>Verrucariales</taxon>
        <taxon>Verrucariaceae</taxon>
        <taxon>Endocarpon</taxon>
    </lineage>
</organism>
<evidence type="ECO:0000256" key="3">
    <source>
        <dbReference type="ARBA" id="ARBA00023002"/>
    </source>
</evidence>
<feature type="binding site" evidence="5">
    <location>
        <position position="344"/>
    </location>
    <ligand>
        <name>Fe cation</name>
        <dbReference type="ChEBI" id="CHEBI:24875"/>
        <note>catalytic</note>
    </ligand>
</feature>
<dbReference type="GeneID" id="19237863"/>
<dbReference type="RefSeq" id="XP_007801764.1">
    <property type="nucleotide sequence ID" value="XM_007803573.1"/>
</dbReference>
<gene>
    <name evidence="6" type="ORF">EPUS_02813</name>
</gene>
<accession>U1G5C0</accession>
<dbReference type="GO" id="GO:0010436">
    <property type="term" value="F:carotenoid dioxygenase activity"/>
    <property type="evidence" value="ECO:0007669"/>
    <property type="project" value="TreeGrafter"/>
</dbReference>
<dbReference type="AlphaFoldDB" id="U1G5C0"/>
<evidence type="ECO:0000256" key="4">
    <source>
        <dbReference type="ARBA" id="ARBA00023004"/>
    </source>
</evidence>
<dbReference type="eggNOG" id="KOG1285">
    <property type="taxonomic scope" value="Eukaryota"/>
</dbReference>
<dbReference type="HOGENOM" id="CLU_016472_5_0_1"/>
<reference evidence="7" key="1">
    <citation type="journal article" date="2014" name="BMC Genomics">
        <title>Genome characteristics reveal the impact of lichenization on lichen-forming fungus Endocarpon pusillum Hedwig (Verrucariales, Ascomycota).</title>
        <authorList>
            <person name="Wang Y.-Y."/>
            <person name="Liu B."/>
            <person name="Zhang X.-Y."/>
            <person name="Zhou Q.-M."/>
            <person name="Zhang T."/>
            <person name="Li H."/>
            <person name="Yu Y.-F."/>
            <person name="Zhang X.-L."/>
            <person name="Hao X.-Y."/>
            <person name="Wang M."/>
            <person name="Wang L."/>
            <person name="Wei J.-C."/>
        </authorList>
    </citation>
    <scope>NUCLEOTIDE SEQUENCE [LARGE SCALE GENOMIC DNA]</scope>
    <source>
        <strain evidence="7">Z07020 / HMAS-L-300199</strain>
    </source>
</reference>
<dbReference type="PANTHER" id="PTHR10543">
    <property type="entry name" value="BETA-CAROTENE DIOXYGENASE"/>
    <property type="match status" value="1"/>
</dbReference>
<protein>
    <recommendedName>
        <fullName evidence="8">Dioxygenase</fullName>
    </recommendedName>
</protein>
<dbReference type="EMBL" id="KE721082">
    <property type="protein sequence ID" value="ERF72532.1"/>
    <property type="molecule type" value="Genomic_DNA"/>
</dbReference>
<evidence type="ECO:0000256" key="2">
    <source>
        <dbReference type="ARBA" id="ARBA00022723"/>
    </source>
</evidence>
<feature type="binding site" evidence="5">
    <location>
        <position position="221"/>
    </location>
    <ligand>
        <name>Fe cation</name>
        <dbReference type="ChEBI" id="CHEBI:24875"/>
        <note>catalytic</note>
    </ligand>
</feature>
<dbReference type="InterPro" id="IPR004294">
    <property type="entry name" value="Carotenoid_Oase"/>
</dbReference>
<keyword evidence="3" id="KW-0560">Oxidoreductase</keyword>
<feature type="binding site" evidence="5">
    <location>
        <position position="270"/>
    </location>
    <ligand>
        <name>Fe cation</name>
        <dbReference type="ChEBI" id="CHEBI:24875"/>
        <note>catalytic</note>
    </ligand>
</feature>
<proteinExistence type="inferred from homology"/>
<keyword evidence="7" id="KW-1185">Reference proteome</keyword>
<dbReference type="GO" id="GO:0046872">
    <property type="term" value="F:metal ion binding"/>
    <property type="evidence" value="ECO:0007669"/>
    <property type="project" value="UniProtKB-KW"/>
</dbReference>
<evidence type="ECO:0000313" key="6">
    <source>
        <dbReference type="EMBL" id="ERF72532.1"/>
    </source>
</evidence>
<keyword evidence="4 5" id="KW-0408">Iron</keyword>
<sequence length="560" mass="62123">MGSLDEEVIHYNDWPNAQGFDVRYEERSPVELSVSGNIPAYATGTLFRTGLGPRKLQTDAGTTFRVNHWFDGFAQVHRFQIHAPAPGEPSVRVTYNSRSSCDAVLERIKRAGKDEGFTFGAKYDLCTSYFQKLQSFFRPAPKPRGADSLNMSVTLSANFPGLNTNGDRLNEAPERDKIVSLCNKTDISSFQMLDPQTLEPIGLAQQKSLHPSLKGPSSATHAKSDPVTGDVYNYNLEYGRTGKYRVFTVSASTGQTSILATFSADASYLHSLFLTEHYVIICVWNAFFSLGGAPIFYHMNIVDALAEYDGTRPATWYVVDRQPVEAGGKGLIATYDSDPFFAFHTINAYEEAGSQANQVDIIADIICYDNHDCIKRFYLDNIVSDSPTAKGFSDGAFARCGASIRRFRLPDVPSKPIDQRFKADTVFVKARDFYVELPAINPRRLMRKYRYIYGMIDTGKSTFFDGLVKYDIETHKDIRWSYHGQTAGEPIFVADPESEDEDGGVLLSVVLDGVEGKSYLLVLDAKTMKEVGRASVDGVVGFGFHGTHVPAGRDEVALQI</sequence>
<name>U1G5C0_ENDPU</name>
<comment type="similarity">
    <text evidence="1">Belongs to the carotenoid oxygenase family.</text>
</comment>
<evidence type="ECO:0000313" key="7">
    <source>
        <dbReference type="Proteomes" id="UP000019373"/>
    </source>
</evidence>
<evidence type="ECO:0000256" key="1">
    <source>
        <dbReference type="ARBA" id="ARBA00006787"/>
    </source>
</evidence>
<dbReference type="OrthoDB" id="407010at2759"/>
<dbReference type="PANTHER" id="PTHR10543:SF24">
    <property type="entry name" value="CAROTENOID ISOMEROOXYGENASE"/>
    <property type="match status" value="1"/>
</dbReference>
<evidence type="ECO:0000256" key="5">
    <source>
        <dbReference type="PIRSR" id="PIRSR604294-1"/>
    </source>
</evidence>
<dbReference type="GO" id="GO:0016121">
    <property type="term" value="P:carotene catabolic process"/>
    <property type="evidence" value="ECO:0007669"/>
    <property type="project" value="TreeGrafter"/>
</dbReference>
<dbReference type="Pfam" id="PF03055">
    <property type="entry name" value="RPE65"/>
    <property type="match status" value="1"/>
</dbReference>
<dbReference type="Proteomes" id="UP000019373">
    <property type="component" value="Unassembled WGS sequence"/>
</dbReference>
<comment type="cofactor">
    <cofactor evidence="5">
        <name>Fe(2+)</name>
        <dbReference type="ChEBI" id="CHEBI:29033"/>
    </cofactor>
    <text evidence="5">Binds 1 Fe(2+) ion per subunit.</text>
</comment>
<keyword evidence="2 5" id="KW-0479">Metal-binding</keyword>